<dbReference type="Gene3D" id="3.30.300.70">
    <property type="entry name" value="RimP-like superfamily, N-terminal"/>
    <property type="match status" value="1"/>
</dbReference>
<evidence type="ECO:0000259" key="4">
    <source>
        <dbReference type="Pfam" id="PF02576"/>
    </source>
</evidence>
<gene>
    <name evidence="3" type="primary">rimP</name>
    <name evidence="6" type="ORF">IV45_GL000385</name>
</gene>
<dbReference type="Gene3D" id="2.30.30.180">
    <property type="entry name" value="Ribosome maturation factor RimP, C-terminal domain"/>
    <property type="match status" value="1"/>
</dbReference>
<keyword evidence="1 3" id="KW-0963">Cytoplasm</keyword>
<dbReference type="CDD" id="cd01734">
    <property type="entry name" value="YlxS_C"/>
    <property type="match status" value="1"/>
</dbReference>
<dbReference type="PANTHER" id="PTHR33867">
    <property type="entry name" value="RIBOSOME MATURATION FACTOR RIMP"/>
    <property type="match status" value="1"/>
</dbReference>
<dbReference type="STRING" id="396268.IV45_GL000385"/>
<dbReference type="AlphaFoldDB" id="A0A0R2I166"/>
<dbReference type="InterPro" id="IPR036847">
    <property type="entry name" value="RimP_C_sf"/>
</dbReference>
<dbReference type="Proteomes" id="UP000050934">
    <property type="component" value="Unassembled WGS sequence"/>
</dbReference>
<sequence length="162" mass="18501">MKVLSTATVIETVNRLVQPILDEHHFELFDTEFVKEGPSWYLRVYIDKKGGITLEDCVNVSDQLSAALDACDPDPIPQQYFLEVSSPGAERPLRNEKDYEQAVNQYIHVSLYQAVNGKKVYEGTLTELTPDTLTLDWLNKTRHQKLTLQRKLIAKARLAVKI</sequence>
<proteinExistence type="inferred from homology"/>
<dbReference type="EMBL" id="JQBW01000009">
    <property type="protein sequence ID" value="KRN58760.1"/>
    <property type="molecule type" value="Genomic_DNA"/>
</dbReference>
<evidence type="ECO:0000256" key="3">
    <source>
        <dbReference type="HAMAP-Rule" id="MF_01077"/>
    </source>
</evidence>
<dbReference type="Pfam" id="PF17384">
    <property type="entry name" value="DUF150_C"/>
    <property type="match status" value="1"/>
</dbReference>
<evidence type="ECO:0000259" key="5">
    <source>
        <dbReference type="Pfam" id="PF17384"/>
    </source>
</evidence>
<evidence type="ECO:0000256" key="2">
    <source>
        <dbReference type="ARBA" id="ARBA00022517"/>
    </source>
</evidence>
<evidence type="ECO:0000256" key="1">
    <source>
        <dbReference type="ARBA" id="ARBA00022490"/>
    </source>
</evidence>
<dbReference type="GO" id="GO:0000028">
    <property type="term" value="P:ribosomal small subunit assembly"/>
    <property type="evidence" value="ECO:0007669"/>
    <property type="project" value="TreeGrafter"/>
</dbReference>
<organism evidence="6 7">
    <name type="scientific">Limosilactobacillus secaliphilus</name>
    <dbReference type="NCBI Taxonomy" id="396268"/>
    <lineage>
        <taxon>Bacteria</taxon>
        <taxon>Bacillati</taxon>
        <taxon>Bacillota</taxon>
        <taxon>Bacilli</taxon>
        <taxon>Lactobacillales</taxon>
        <taxon>Lactobacillaceae</taxon>
        <taxon>Limosilactobacillus</taxon>
    </lineage>
</organism>
<feature type="domain" description="Ribosome maturation factor RimP N-terminal" evidence="4">
    <location>
        <begin position="16"/>
        <end position="90"/>
    </location>
</feature>
<name>A0A0R2I166_9LACO</name>
<dbReference type="InterPro" id="IPR003728">
    <property type="entry name" value="Ribosome_maturation_RimP"/>
</dbReference>
<comment type="similarity">
    <text evidence="3">Belongs to the RimP family.</text>
</comment>
<protein>
    <recommendedName>
        <fullName evidence="3">Ribosome maturation factor RimP</fullName>
    </recommendedName>
</protein>
<evidence type="ECO:0000313" key="6">
    <source>
        <dbReference type="EMBL" id="KRN58760.1"/>
    </source>
</evidence>
<dbReference type="InterPro" id="IPR035956">
    <property type="entry name" value="RimP_N_sf"/>
</dbReference>
<feature type="domain" description="Ribosome maturation factor RimP C-terminal" evidence="5">
    <location>
        <begin position="93"/>
        <end position="161"/>
    </location>
</feature>
<dbReference type="PATRIC" id="fig|396268.3.peg.389"/>
<dbReference type="Pfam" id="PF02576">
    <property type="entry name" value="RimP_N"/>
    <property type="match status" value="1"/>
</dbReference>
<dbReference type="PANTHER" id="PTHR33867:SF1">
    <property type="entry name" value="RIBOSOME MATURATION FACTOR RIMP"/>
    <property type="match status" value="1"/>
</dbReference>
<dbReference type="NCBIfam" id="NF000928">
    <property type="entry name" value="PRK00092.1-2"/>
    <property type="match status" value="1"/>
</dbReference>
<dbReference type="InterPro" id="IPR028989">
    <property type="entry name" value="RimP_N"/>
</dbReference>
<keyword evidence="7" id="KW-1185">Reference proteome</keyword>
<comment type="caution">
    <text evidence="6">The sequence shown here is derived from an EMBL/GenBank/DDBJ whole genome shotgun (WGS) entry which is preliminary data.</text>
</comment>
<dbReference type="HAMAP" id="MF_01077">
    <property type="entry name" value="RimP"/>
    <property type="match status" value="1"/>
</dbReference>
<dbReference type="SUPFAM" id="SSF74942">
    <property type="entry name" value="YhbC-like, C-terminal domain"/>
    <property type="match status" value="1"/>
</dbReference>
<keyword evidence="2 3" id="KW-0690">Ribosome biogenesis</keyword>
<accession>A0A0R2I166</accession>
<reference evidence="6 7" key="1">
    <citation type="journal article" date="2015" name="Genome Announc.">
        <title>Expanding the biotechnology potential of lactobacilli through comparative genomics of 213 strains and associated genera.</title>
        <authorList>
            <person name="Sun Z."/>
            <person name="Harris H.M."/>
            <person name="McCann A."/>
            <person name="Guo C."/>
            <person name="Argimon S."/>
            <person name="Zhang W."/>
            <person name="Yang X."/>
            <person name="Jeffery I.B."/>
            <person name="Cooney J.C."/>
            <person name="Kagawa T.F."/>
            <person name="Liu W."/>
            <person name="Song Y."/>
            <person name="Salvetti E."/>
            <person name="Wrobel A."/>
            <person name="Rasinkangas P."/>
            <person name="Parkhill J."/>
            <person name="Rea M.C."/>
            <person name="O'Sullivan O."/>
            <person name="Ritari J."/>
            <person name="Douillard F.P."/>
            <person name="Paul Ross R."/>
            <person name="Yang R."/>
            <person name="Briner A.E."/>
            <person name="Felis G.E."/>
            <person name="de Vos W.M."/>
            <person name="Barrangou R."/>
            <person name="Klaenhammer T.R."/>
            <person name="Caufield P.W."/>
            <person name="Cui Y."/>
            <person name="Zhang H."/>
            <person name="O'Toole P.W."/>
        </authorList>
    </citation>
    <scope>NUCLEOTIDE SEQUENCE [LARGE SCALE GENOMIC DNA]</scope>
    <source>
        <strain evidence="6 7">DSM 17896</strain>
    </source>
</reference>
<comment type="subcellular location">
    <subcellularLocation>
        <location evidence="3">Cytoplasm</location>
    </subcellularLocation>
</comment>
<dbReference type="GO" id="GO:0005829">
    <property type="term" value="C:cytosol"/>
    <property type="evidence" value="ECO:0007669"/>
    <property type="project" value="TreeGrafter"/>
</dbReference>
<comment type="function">
    <text evidence="3">Required for maturation of 30S ribosomal subunits.</text>
</comment>
<dbReference type="InterPro" id="IPR028998">
    <property type="entry name" value="RimP_C"/>
</dbReference>
<dbReference type="SUPFAM" id="SSF75420">
    <property type="entry name" value="YhbC-like, N-terminal domain"/>
    <property type="match status" value="1"/>
</dbReference>
<dbReference type="GO" id="GO:0006412">
    <property type="term" value="P:translation"/>
    <property type="evidence" value="ECO:0007669"/>
    <property type="project" value="TreeGrafter"/>
</dbReference>
<evidence type="ECO:0000313" key="7">
    <source>
        <dbReference type="Proteomes" id="UP000050934"/>
    </source>
</evidence>
<dbReference type="FunFam" id="3.30.300.70:FF:000001">
    <property type="entry name" value="Ribosome maturation factor RimP"/>
    <property type="match status" value="1"/>
</dbReference>